<dbReference type="Pfam" id="PF00916">
    <property type="entry name" value="Sulfate_transp"/>
    <property type="match status" value="1"/>
</dbReference>
<dbReference type="InterPro" id="IPR011547">
    <property type="entry name" value="SLC26A/SulP_dom"/>
</dbReference>
<dbReference type="SMART" id="SM00100">
    <property type="entry name" value="cNMP"/>
    <property type="match status" value="1"/>
</dbReference>
<evidence type="ECO:0000313" key="8">
    <source>
        <dbReference type="EMBL" id="QGY03477.1"/>
    </source>
</evidence>
<feature type="transmembrane region" description="Helical" evidence="5">
    <location>
        <begin position="62"/>
        <end position="79"/>
    </location>
</feature>
<dbReference type="RefSeq" id="WP_010686590.1">
    <property type="nucleotide sequence ID" value="NZ_CP043538.1"/>
</dbReference>
<accession>A0A6B9FM42</accession>
<dbReference type="InterPro" id="IPR018488">
    <property type="entry name" value="cNMP-bd_CS"/>
</dbReference>
<feature type="transmembrane region" description="Helical" evidence="5">
    <location>
        <begin position="211"/>
        <end position="228"/>
    </location>
</feature>
<keyword evidence="4 5" id="KW-0472">Membrane</keyword>
<name>A0A6B9FM42_9HYPH</name>
<keyword evidence="2 5" id="KW-0812">Transmembrane</keyword>
<dbReference type="InterPro" id="IPR002645">
    <property type="entry name" value="STAS_dom"/>
</dbReference>
<reference evidence="8 9" key="1">
    <citation type="journal article" date="2012" name="Genet. Mol. Biol.">
        <title>Analysis of 16S rRNA and mxaF genes revealing insights into Methylobacterium niche-specific plant association.</title>
        <authorList>
            <person name="Dourado M.N."/>
            <person name="Andreote F.D."/>
            <person name="Dini-Andreote F."/>
            <person name="Conti R."/>
            <person name="Araujo J.M."/>
            <person name="Araujo W.L."/>
        </authorList>
    </citation>
    <scope>NUCLEOTIDE SEQUENCE [LARGE SCALE GENOMIC DNA]</scope>
    <source>
        <strain evidence="8 9">SR1.6/6</strain>
    </source>
</reference>
<dbReference type="PROSITE" id="PS50042">
    <property type="entry name" value="CNMP_BINDING_3"/>
    <property type="match status" value="1"/>
</dbReference>
<feature type="transmembrane region" description="Helical" evidence="5">
    <location>
        <begin position="240"/>
        <end position="258"/>
    </location>
</feature>
<dbReference type="SUPFAM" id="SSF51206">
    <property type="entry name" value="cAMP-binding domain-like"/>
    <property type="match status" value="1"/>
</dbReference>
<dbReference type="Gene3D" id="3.30.750.24">
    <property type="entry name" value="STAS domain"/>
    <property type="match status" value="1"/>
</dbReference>
<evidence type="ECO:0000256" key="4">
    <source>
        <dbReference type="ARBA" id="ARBA00023136"/>
    </source>
</evidence>
<feature type="transmembrane region" description="Helical" evidence="5">
    <location>
        <begin position="302"/>
        <end position="322"/>
    </location>
</feature>
<dbReference type="Pfam" id="PF00027">
    <property type="entry name" value="cNMP_binding"/>
    <property type="match status" value="1"/>
</dbReference>
<feature type="domain" description="STAS" evidence="7">
    <location>
        <begin position="498"/>
        <end position="604"/>
    </location>
</feature>
<dbReference type="OrthoDB" id="9771198at2"/>
<feature type="transmembrane region" description="Helical" evidence="5">
    <location>
        <begin position="428"/>
        <end position="458"/>
    </location>
</feature>
<sequence length="765" mass="79889">MTTADLSSAGPGSGGVAGAATLRLSRTVVAAAVATMMIVVDLISFSQLIFSGPLAECRAAGVSAMLAAYMAGSLVFLALRRDVVISLSFFGAAAIVQAAIAAAVAEQLRAAGVTDPDSVGPIVLVTCGLSTAITGLVFALLGTLRASLLAQLLPFPVLMGFLAGVGLLLLRSGVQIGAQLADPLGALVGALVGALFGDLGPAAFAPIDPGALGRVGLTLGIGVCAFYLPRRRAHWTTYPAVILTSLLVVHLGLAWQGLGPAAAQAGGWLIDPLPPGSLLRVPAIGHLASFDPALMLPILPKIVTYVVVAVIVQILYVVSVELDLRREFNVDRVFVASGVANLLGSLFGSPVMGFDRTSTLQLHNIGGGRWLGRWLTLAAMAALLVFGAGIIALLPRPLAGGALVALGLGHLTNLALAGRAFLRWEIAIALVVCAATALFGATVGFLVGVVMAMLIFAVQYAQIPALRRVLTGAERRSSVIRAPDTAERLRAAGTRTRIYALQGYLFFLNAQAIHRRVVAESTGESTAGAADLRVLILDFRDCVGLDSSALVAFRKIGQRAEQRGFDVLLVHLGPTVLRQVARSRLTANARIRILDTLDAALREAEDTLLSETGTAGTDEVAPFARHVADRLGCAVGPADFAPYLAVRDLAAGETLMRQGEAADALYFLERGVVSIEMSLPGRPNLRLRTTTAGTVIGEIALVQGGRRTATALAESPCRVVGLDRAALARMEAERPDLALTFQRFLILELAGKLVDTNRLLEVELQ</sequence>
<dbReference type="CDD" id="cd00038">
    <property type="entry name" value="CAP_ED"/>
    <property type="match status" value="1"/>
</dbReference>
<dbReference type="InterPro" id="IPR000595">
    <property type="entry name" value="cNMP-bd_dom"/>
</dbReference>
<evidence type="ECO:0000313" key="9">
    <source>
        <dbReference type="Proteomes" id="UP000012488"/>
    </source>
</evidence>
<evidence type="ECO:0000256" key="3">
    <source>
        <dbReference type="ARBA" id="ARBA00022989"/>
    </source>
</evidence>
<keyword evidence="3 5" id="KW-1133">Transmembrane helix</keyword>
<feature type="transmembrane region" description="Helical" evidence="5">
    <location>
        <begin position="334"/>
        <end position="354"/>
    </location>
</feature>
<dbReference type="PROSITE" id="PS50801">
    <property type="entry name" value="STAS"/>
    <property type="match status" value="1"/>
</dbReference>
<dbReference type="GO" id="GO:0016020">
    <property type="term" value="C:membrane"/>
    <property type="evidence" value="ECO:0007669"/>
    <property type="project" value="UniProtKB-SubCell"/>
</dbReference>
<dbReference type="InterPro" id="IPR018490">
    <property type="entry name" value="cNMP-bd_dom_sf"/>
</dbReference>
<dbReference type="PANTHER" id="PTHR43310:SF1">
    <property type="entry name" value="SULFATE TRANSPORTER YBAR-RELATED"/>
    <property type="match status" value="1"/>
</dbReference>
<proteinExistence type="predicted"/>
<evidence type="ECO:0000259" key="6">
    <source>
        <dbReference type="PROSITE" id="PS50042"/>
    </source>
</evidence>
<evidence type="ECO:0000259" key="7">
    <source>
        <dbReference type="PROSITE" id="PS50801"/>
    </source>
</evidence>
<dbReference type="PROSITE" id="PS00889">
    <property type="entry name" value="CNMP_BINDING_2"/>
    <property type="match status" value="1"/>
</dbReference>
<dbReference type="InterPro" id="IPR014710">
    <property type="entry name" value="RmlC-like_jellyroll"/>
</dbReference>
<dbReference type="EMBL" id="CP043538">
    <property type="protein sequence ID" value="QGY03477.1"/>
    <property type="molecule type" value="Genomic_DNA"/>
</dbReference>
<dbReference type="AlphaFoldDB" id="A0A6B9FM42"/>
<protein>
    <submittedName>
        <fullName evidence="8">Cyclic nucleotide-binding domain-containing protein</fullName>
    </submittedName>
</protein>
<dbReference type="SUPFAM" id="SSF52091">
    <property type="entry name" value="SpoIIaa-like"/>
    <property type="match status" value="1"/>
</dbReference>
<comment type="subcellular location">
    <subcellularLocation>
        <location evidence="1">Membrane</location>
        <topology evidence="1">Multi-pass membrane protein</topology>
    </subcellularLocation>
</comment>
<dbReference type="Gene3D" id="2.60.120.10">
    <property type="entry name" value="Jelly Rolls"/>
    <property type="match status" value="1"/>
</dbReference>
<feature type="transmembrane region" description="Helical" evidence="5">
    <location>
        <begin position="118"/>
        <end position="141"/>
    </location>
</feature>
<dbReference type="KEGG" id="mmes:MMSR116_17430"/>
<gene>
    <name evidence="8" type="ORF">MMSR116_17430</name>
</gene>
<dbReference type="Pfam" id="PF01740">
    <property type="entry name" value="STAS"/>
    <property type="match status" value="1"/>
</dbReference>
<dbReference type="PANTHER" id="PTHR43310">
    <property type="entry name" value="SULFATE TRANSPORTER YBAR-RELATED"/>
    <property type="match status" value="1"/>
</dbReference>
<dbReference type="Proteomes" id="UP000012488">
    <property type="component" value="Chromosome"/>
</dbReference>
<dbReference type="InterPro" id="IPR052706">
    <property type="entry name" value="Membrane-Transporter-like"/>
</dbReference>
<feature type="transmembrane region" description="Helical" evidence="5">
    <location>
        <begin position="85"/>
        <end position="106"/>
    </location>
</feature>
<dbReference type="InterPro" id="IPR036513">
    <property type="entry name" value="STAS_dom_sf"/>
</dbReference>
<reference evidence="8 9" key="2">
    <citation type="journal article" date="2013" name="Genome Announc.">
        <title>Draft Genome Sequence of Methylobacterium mesophilicum Strain SR1.6/6, Isolated from Citrus sinensis.</title>
        <authorList>
            <person name="Marinho Almeida D."/>
            <person name="Dini-Andreote F."/>
            <person name="Camargo Neves A.A."/>
            <person name="Juca Ramos R.T."/>
            <person name="Andreote F.D."/>
            <person name="Carneiro A.R."/>
            <person name="Oliveira de Souza Lima A."/>
            <person name="Caracciolo Gomes de Sa P.H."/>
            <person name="Ribeiro Barbosa M.S."/>
            <person name="Araujo W.L."/>
            <person name="Silva A."/>
        </authorList>
    </citation>
    <scope>NUCLEOTIDE SEQUENCE [LARGE SCALE GENOMIC DNA]</scope>
    <source>
        <strain evidence="8 9">SR1.6/6</strain>
    </source>
</reference>
<feature type="transmembrane region" description="Helical" evidence="5">
    <location>
        <begin position="28"/>
        <end position="50"/>
    </location>
</feature>
<feature type="transmembrane region" description="Helical" evidence="5">
    <location>
        <begin position="374"/>
        <end position="394"/>
    </location>
</feature>
<dbReference type="CDD" id="cd07042">
    <property type="entry name" value="STAS_SulP_like_sulfate_transporter"/>
    <property type="match status" value="1"/>
</dbReference>
<organism evidence="8 9">
    <name type="scientific">Methylobacterium mesophilicum SR1.6/6</name>
    <dbReference type="NCBI Taxonomy" id="908290"/>
    <lineage>
        <taxon>Bacteria</taxon>
        <taxon>Pseudomonadati</taxon>
        <taxon>Pseudomonadota</taxon>
        <taxon>Alphaproteobacteria</taxon>
        <taxon>Hyphomicrobiales</taxon>
        <taxon>Methylobacteriaceae</taxon>
        <taxon>Methylobacterium</taxon>
    </lineage>
</organism>
<evidence type="ECO:0000256" key="5">
    <source>
        <dbReference type="SAM" id="Phobius"/>
    </source>
</evidence>
<feature type="transmembrane region" description="Helical" evidence="5">
    <location>
        <begin position="153"/>
        <end position="172"/>
    </location>
</feature>
<evidence type="ECO:0000256" key="2">
    <source>
        <dbReference type="ARBA" id="ARBA00022692"/>
    </source>
</evidence>
<feature type="transmembrane region" description="Helical" evidence="5">
    <location>
        <begin position="401"/>
        <end position="422"/>
    </location>
</feature>
<evidence type="ECO:0000256" key="1">
    <source>
        <dbReference type="ARBA" id="ARBA00004141"/>
    </source>
</evidence>
<feature type="domain" description="Cyclic nucleotide-binding" evidence="6">
    <location>
        <begin position="643"/>
        <end position="730"/>
    </location>
</feature>